<protein>
    <submittedName>
        <fullName evidence="1">Uncharacterized protein</fullName>
    </submittedName>
</protein>
<organism evidence="1 2">
    <name type="scientific">Paenibacillus sediminis</name>
    <dbReference type="NCBI Taxonomy" id="664909"/>
    <lineage>
        <taxon>Bacteria</taxon>
        <taxon>Bacillati</taxon>
        <taxon>Bacillota</taxon>
        <taxon>Bacilli</taxon>
        <taxon>Bacillales</taxon>
        <taxon>Paenibacillaceae</taxon>
        <taxon>Paenibacillus</taxon>
    </lineage>
</organism>
<name>A0ABS4H3Q5_9BACL</name>
<keyword evidence="2" id="KW-1185">Reference proteome</keyword>
<evidence type="ECO:0000313" key="2">
    <source>
        <dbReference type="Proteomes" id="UP001519273"/>
    </source>
</evidence>
<dbReference type="Gene3D" id="3.20.20.80">
    <property type="entry name" value="Glycosidases"/>
    <property type="match status" value="1"/>
</dbReference>
<dbReference type="SUPFAM" id="SSF51445">
    <property type="entry name" value="(Trans)glycosidases"/>
    <property type="match status" value="1"/>
</dbReference>
<dbReference type="InterPro" id="IPR017853">
    <property type="entry name" value="GH"/>
</dbReference>
<dbReference type="Proteomes" id="UP001519273">
    <property type="component" value="Unassembled WGS sequence"/>
</dbReference>
<evidence type="ECO:0000313" key="1">
    <source>
        <dbReference type="EMBL" id="MBP1937160.1"/>
    </source>
</evidence>
<comment type="caution">
    <text evidence="1">The sequence shown here is derived from an EMBL/GenBank/DDBJ whole genome shotgun (WGS) entry which is preliminary data.</text>
</comment>
<accession>A0ABS4H3Q5</accession>
<reference evidence="1 2" key="1">
    <citation type="submission" date="2021-03" db="EMBL/GenBank/DDBJ databases">
        <title>Genomic Encyclopedia of Type Strains, Phase IV (KMG-IV): sequencing the most valuable type-strain genomes for metagenomic binning, comparative biology and taxonomic classification.</title>
        <authorList>
            <person name="Goeker M."/>
        </authorList>
    </citation>
    <scope>NUCLEOTIDE SEQUENCE [LARGE SCALE GENOMIC DNA]</scope>
    <source>
        <strain evidence="1 2">DSM 23491</strain>
    </source>
</reference>
<dbReference type="EMBL" id="JAGGKP010000004">
    <property type="protein sequence ID" value="MBP1937160.1"/>
    <property type="molecule type" value="Genomic_DNA"/>
</dbReference>
<proteinExistence type="predicted"/>
<dbReference type="RefSeq" id="WP_209849078.1">
    <property type="nucleotide sequence ID" value="NZ_CBCRVE010000008.1"/>
</dbReference>
<gene>
    <name evidence="1" type="ORF">J2Z20_002053</name>
</gene>
<sequence>MTGRNRLTISLGGTRMAYKGFDISYCPTKTQLQNFWTGSPFYFTSFYTGPNASNATSFKGQAAMIKSIGYGLMLVYVGRQKSSSNLTKSQGNTDAIDAGSKIDAEKDANGNAAISTSATIFLDIEQGGQLSSSFLDYIEGFCKGIWDNTTYYPGIYCSYSSTADQIKTRLETVKIGTVSLADFTKFWVFRLSNPSPGCTVTTNLEPSDSGVSYADVWQYAQSPTGTECKITYNGTTLGVDLDLAITTNPSGA</sequence>